<reference evidence="2 3" key="1">
    <citation type="journal article" date="2016" name="Int. J. Syst. Evol. Microbiol.">
        <title>Resolving the Complexity of Human Skin Metagenomes Using Single-Molecule Sequencing.</title>
        <authorList>
            <consortium name="NISC Comparative Sequencing Program"/>
            <person name="Tsai Y.C."/>
            <person name="Conlan S."/>
            <person name="Deming C."/>
            <person name="Segre J.A."/>
            <person name="Kong H.H."/>
            <person name="Korlach J."/>
            <person name="Oh J."/>
        </authorList>
    </citation>
    <scope>NUCLEOTIDE SEQUENCE [LARGE SCALE GENOMIC DNA]</scope>
    <source>
        <strain evidence="2 3">1B08</strain>
    </source>
</reference>
<dbReference type="EMBL" id="LTEB01000014">
    <property type="protein sequence ID" value="KXU18857.1"/>
    <property type="molecule type" value="Genomic_DNA"/>
</dbReference>
<keyword evidence="1" id="KW-0812">Transmembrane</keyword>
<keyword evidence="1" id="KW-0472">Membrane</keyword>
<evidence type="ECO:0000313" key="3">
    <source>
        <dbReference type="Proteomes" id="UP000070339"/>
    </source>
</evidence>
<organism evidence="2 3">
    <name type="scientific">Corynebacterium simulans</name>
    <dbReference type="NCBI Taxonomy" id="146827"/>
    <lineage>
        <taxon>Bacteria</taxon>
        <taxon>Bacillati</taxon>
        <taxon>Actinomycetota</taxon>
        <taxon>Actinomycetes</taxon>
        <taxon>Mycobacteriales</taxon>
        <taxon>Corynebacteriaceae</taxon>
        <taxon>Corynebacterium</taxon>
    </lineage>
</organism>
<keyword evidence="1" id="KW-1133">Transmembrane helix</keyword>
<evidence type="ECO:0000313" key="2">
    <source>
        <dbReference type="EMBL" id="KXU18857.1"/>
    </source>
</evidence>
<gene>
    <name evidence="2" type="ORF">WM41_0390</name>
</gene>
<proteinExistence type="predicted"/>
<feature type="transmembrane region" description="Helical" evidence="1">
    <location>
        <begin position="12"/>
        <end position="33"/>
    </location>
</feature>
<dbReference type="Proteomes" id="UP000070339">
    <property type="component" value="Unassembled WGS sequence"/>
</dbReference>
<evidence type="ECO:0000256" key="1">
    <source>
        <dbReference type="SAM" id="Phobius"/>
    </source>
</evidence>
<keyword evidence="3" id="KW-1185">Reference proteome</keyword>
<protein>
    <submittedName>
        <fullName evidence="2">Membrane protein</fullName>
    </submittedName>
</protein>
<accession>A0ABR5VBJ4</accession>
<sequence>MNQFDQGHRAEAMAMTLMGVGTSIIVLVLVTSWQQKERA</sequence>
<comment type="caution">
    <text evidence="2">The sequence shown here is derived from an EMBL/GenBank/DDBJ whole genome shotgun (WGS) entry which is preliminary data.</text>
</comment>
<name>A0ABR5VBJ4_9CORY</name>